<reference evidence="3 4" key="1">
    <citation type="submission" date="2013-12" db="EMBL/GenBank/DDBJ databases">
        <authorList>
            <person name="Cubeta M."/>
            <person name="Pakala S."/>
            <person name="Fedorova N."/>
            <person name="Thomas E."/>
            <person name="Dean R."/>
            <person name="Jabaji S."/>
            <person name="Neate S."/>
            <person name="Toda T."/>
            <person name="Tavantzis S."/>
            <person name="Vilgalys R."/>
            <person name="Bharathan N."/>
            <person name="Pakala S."/>
            <person name="Losada L.S."/>
            <person name="Zafar N."/>
            <person name="Nierman W."/>
        </authorList>
    </citation>
    <scope>NUCLEOTIDE SEQUENCE [LARGE SCALE GENOMIC DNA]</scope>
    <source>
        <strain evidence="3 4">123E</strain>
    </source>
</reference>
<gene>
    <name evidence="3" type="ORF">V565_005720</name>
</gene>
<dbReference type="CDD" id="cd00027">
    <property type="entry name" value="BRCT"/>
    <property type="match status" value="1"/>
</dbReference>
<dbReference type="HOGENOM" id="CLU_1027289_0_0_1"/>
<dbReference type="SUPFAM" id="SSF52113">
    <property type="entry name" value="BRCT domain"/>
    <property type="match status" value="1"/>
</dbReference>
<dbReference type="OrthoDB" id="3358963at2759"/>
<evidence type="ECO:0000256" key="1">
    <source>
        <dbReference type="SAM" id="MobiDB-lite"/>
    </source>
</evidence>
<feature type="compositionally biased region" description="Polar residues" evidence="1">
    <location>
        <begin position="260"/>
        <end position="271"/>
    </location>
</feature>
<dbReference type="STRING" id="1423351.A0A074S811"/>
<dbReference type="Proteomes" id="UP000027456">
    <property type="component" value="Unassembled WGS sequence"/>
</dbReference>
<organism evidence="3 4">
    <name type="scientific">Rhizoctonia solani 123E</name>
    <dbReference type="NCBI Taxonomy" id="1423351"/>
    <lineage>
        <taxon>Eukaryota</taxon>
        <taxon>Fungi</taxon>
        <taxon>Dikarya</taxon>
        <taxon>Basidiomycota</taxon>
        <taxon>Agaricomycotina</taxon>
        <taxon>Agaricomycetes</taxon>
        <taxon>Cantharellales</taxon>
        <taxon>Ceratobasidiaceae</taxon>
        <taxon>Rhizoctonia</taxon>
    </lineage>
</organism>
<accession>A0A074S811</accession>
<sequence length="271" mass="30373">MSQQNSRNRNPMSRSTVVVPPQIAPAPTHAPQQPHGPVQHVASNDNLELFVDLMMGAPLPIYVEEDVPGRDEIVKLIEKHGGMVATVHSTVPYILVDPTKESGQNLFRQYSAKRGKVILNAQWVHACVAAGQLQTFQFNYAGYKVNGTERDQPALHDPESPRTATRHTDPGLPPGSAFPASTQYQQWPEYAHYPAQPQQPYWATTNQHWQYSALTVPVIEGPAYPPYPSHPGDEQNWAAPGEDIEQYYNHVDFQQPPYPSQVNTDSLPRRR</sequence>
<dbReference type="Pfam" id="PF16589">
    <property type="entry name" value="BRCT_2"/>
    <property type="match status" value="1"/>
</dbReference>
<dbReference type="EMBL" id="AZST01000007">
    <property type="protein sequence ID" value="KEP55344.1"/>
    <property type="molecule type" value="Genomic_DNA"/>
</dbReference>
<keyword evidence="4" id="KW-1185">Reference proteome</keyword>
<proteinExistence type="predicted"/>
<comment type="caution">
    <text evidence="3">The sequence shown here is derived from an EMBL/GenBank/DDBJ whole genome shotgun (WGS) entry which is preliminary data.</text>
</comment>
<dbReference type="PROSITE" id="PS50172">
    <property type="entry name" value="BRCT"/>
    <property type="match status" value="1"/>
</dbReference>
<feature type="region of interest" description="Disordered" evidence="1">
    <location>
        <begin position="251"/>
        <end position="271"/>
    </location>
</feature>
<dbReference type="InterPro" id="IPR036420">
    <property type="entry name" value="BRCT_dom_sf"/>
</dbReference>
<dbReference type="AlphaFoldDB" id="A0A074S811"/>
<feature type="domain" description="BRCT" evidence="2">
    <location>
        <begin position="70"/>
        <end position="133"/>
    </location>
</feature>
<name>A0A074S811_9AGAM</name>
<protein>
    <submittedName>
        <fullName evidence="3">BRCA1 carboxy-terminus (BRCT) domain protein</fullName>
    </submittedName>
</protein>
<evidence type="ECO:0000259" key="2">
    <source>
        <dbReference type="PROSITE" id="PS50172"/>
    </source>
</evidence>
<feature type="compositionally biased region" description="Basic and acidic residues" evidence="1">
    <location>
        <begin position="149"/>
        <end position="160"/>
    </location>
</feature>
<evidence type="ECO:0000313" key="4">
    <source>
        <dbReference type="Proteomes" id="UP000027456"/>
    </source>
</evidence>
<dbReference type="Gene3D" id="3.40.50.10190">
    <property type="entry name" value="BRCT domain"/>
    <property type="match status" value="1"/>
</dbReference>
<dbReference type="InterPro" id="IPR001357">
    <property type="entry name" value="BRCT_dom"/>
</dbReference>
<feature type="region of interest" description="Disordered" evidence="1">
    <location>
        <begin position="149"/>
        <end position="181"/>
    </location>
</feature>
<evidence type="ECO:0000313" key="3">
    <source>
        <dbReference type="EMBL" id="KEP55344.1"/>
    </source>
</evidence>